<dbReference type="AlphaFoldDB" id="A0AAW1HQ36"/>
<feature type="region of interest" description="Disordered" evidence="1">
    <location>
        <begin position="1"/>
        <end position="34"/>
    </location>
</feature>
<accession>A0AAW1HQ36</accession>
<dbReference type="EMBL" id="JBDFQZ010000011">
    <property type="protein sequence ID" value="KAK9678507.1"/>
    <property type="molecule type" value="Genomic_DNA"/>
</dbReference>
<gene>
    <name evidence="2" type="ORF">RND81_11G216200</name>
</gene>
<proteinExistence type="predicted"/>
<comment type="caution">
    <text evidence="2">The sequence shown here is derived from an EMBL/GenBank/DDBJ whole genome shotgun (WGS) entry which is preliminary data.</text>
</comment>
<organism evidence="2 3">
    <name type="scientific">Saponaria officinalis</name>
    <name type="common">Common soapwort</name>
    <name type="synonym">Lychnis saponaria</name>
    <dbReference type="NCBI Taxonomy" id="3572"/>
    <lineage>
        <taxon>Eukaryota</taxon>
        <taxon>Viridiplantae</taxon>
        <taxon>Streptophyta</taxon>
        <taxon>Embryophyta</taxon>
        <taxon>Tracheophyta</taxon>
        <taxon>Spermatophyta</taxon>
        <taxon>Magnoliopsida</taxon>
        <taxon>eudicotyledons</taxon>
        <taxon>Gunneridae</taxon>
        <taxon>Pentapetalae</taxon>
        <taxon>Caryophyllales</taxon>
        <taxon>Caryophyllaceae</taxon>
        <taxon>Caryophylleae</taxon>
        <taxon>Saponaria</taxon>
    </lineage>
</organism>
<evidence type="ECO:0000313" key="2">
    <source>
        <dbReference type="EMBL" id="KAK9678507.1"/>
    </source>
</evidence>
<dbReference type="Proteomes" id="UP001443914">
    <property type="component" value="Unassembled WGS sequence"/>
</dbReference>
<evidence type="ECO:0000256" key="1">
    <source>
        <dbReference type="SAM" id="MobiDB-lite"/>
    </source>
</evidence>
<sequence>MSCQQNEKSSQNPEVKVHTVDNRESAGQMQQQRDIDVIHQLHQPKNPATSGSLLTGAVVSAVDVLQSAKKALSGDR</sequence>
<protein>
    <submittedName>
        <fullName evidence="2">Uncharacterized protein</fullName>
    </submittedName>
</protein>
<reference evidence="2" key="1">
    <citation type="submission" date="2024-03" db="EMBL/GenBank/DDBJ databases">
        <title>WGS assembly of Saponaria officinalis var. Norfolk2.</title>
        <authorList>
            <person name="Jenkins J."/>
            <person name="Shu S."/>
            <person name="Grimwood J."/>
            <person name="Barry K."/>
            <person name="Goodstein D."/>
            <person name="Schmutz J."/>
            <person name="Leebens-Mack J."/>
            <person name="Osbourn A."/>
        </authorList>
    </citation>
    <scope>NUCLEOTIDE SEQUENCE [LARGE SCALE GENOMIC DNA]</scope>
    <source>
        <strain evidence="2">JIC</strain>
    </source>
</reference>
<name>A0AAW1HQ36_SAPOF</name>
<evidence type="ECO:0000313" key="3">
    <source>
        <dbReference type="Proteomes" id="UP001443914"/>
    </source>
</evidence>
<feature type="compositionally biased region" description="Basic and acidic residues" evidence="1">
    <location>
        <begin position="15"/>
        <end position="24"/>
    </location>
</feature>
<keyword evidence="3" id="KW-1185">Reference proteome</keyword>
<feature type="compositionally biased region" description="Polar residues" evidence="1">
    <location>
        <begin position="1"/>
        <end position="13"/>
    </location>
</feature>